<keyword evidence="8 10" id="KW-0904">Protein phosphatase</keyword>
<reference evidence="12" key="1">
    <citation type="journal article" date="2019" name="Int. J. Syst. Evol. Microbiol.">
        <title>The Global Catalogue of Microorganisms (GCM) 10K type strain sequencing project: providing services to taxonomists for standard genome sequencing and annotation.</title>
        <authorList>
            <consortium name="The Broad Institute Genomics Platform"/>
            <consortium name="The Broad Institute Genome Sequencing Center for Infectious Disease"/>
            <person name="Wu L."/>
            <person name="Ma J."/>
        </authorList>
    </citation>
    <scope>NUCLEOTIDE SEQUENCE [LARGE SCALE GENOMIC DNA]</scope>
    <source>
        <strain evidence="12">JCM 17551</strain>
    </source>
</reference>
<organism evidence="11 12">
    <name type="scientific">Litoribacillus peritrichatus</name>
    <dbReference type="NCBI Taxonomy" id="718191"/>
    <lineage>
        <taxon>Bacteria</taxon>
        <taxon>Pseudomonadati</taxon>
        <taxon>Pseudomonadota</taxon>
        <taxon>Gammaproteobacteria</taxon>
        <taxon>Oceanospirillales</taxon>
        <taxon>Oceanospirillaceae</taxon>
        <taxon>Litoribacillus</taxon>
    </lineage>
</organism>
<keyword evidence="12" id="KW-1185">Reference proteome</keyword>
<accession>A0ABP7M8Q1</accession>
<evidence type="ECO:0000256" key="9">
    <source>
        <dbReference type="ARBA" id="ARBA00029599"/>
    </source>
</evidence>
<evidence type="ECO:0000313" key="11">
    <source>
        <dbReference type="EMBL" id="GAA3914592.1"/>
    </source>
</evidence>
<keyword evidence="6 10" id="KW-0283">Flagellar rotation</keyword>
<sequence>MADSKSGGHLEDIQDSIREHTKSLVDAVEAGDFTSAIQHVQNLSDVRDQSLYREIGRLTRGLHDSIKNFEIDISSSEQETDESKMADASDRLGYVIQSTNNAANKTMDLVEETIPVVDDLKAEAAELSVEWGKLLRRELEVSDFRQLYKKIDVFLKKVDGSGSTMSSNLSNILLAQDYQDLTGQVIQKVIKLVKGVETDLVELVKMAGLVERITGIEKTQEVTEAADELLAEGPIVDAEERENVVTSQDEVDDLLSSLGF</sequence>
<dbReference type="Pfam" id="PF04344">
    <property type="entry name" value="CheZ"/>
    <property type="match status" value="1"/>
</dbReference>
<dbReference type="EMBL" id="BAABBN010000004">
    <property type="protein sequence ID" value="GAA3914592.1"/>
    <property type="molecule type" value="Genomic_DNA"/>
</dbReference>
<proteinExistence type="inferred from homology"/>
<dbReference type="Proteomes" id="UP001501565">
    <property type="component" value="Unassembled WGS sequence"/>
</dbReference>
<evidence type="ECO:0000256" key="2">
    <source>
        <dbReference type="ARBA" id="ARBA00005908"/>
    </source>
</evidence>
<dbReference type="PANTHER" id="PTHR43693">
    <property type="entry name" value="PROTEIN PHOSPHATASE CHEZ"/>
    <property type="match status" value="1"/>
</dbReference>
<evidence type="ECO:0000256" key="1">
    <source>
        <dbReference type="ARBA" id="ARBA00004496"/>
    </source>
</evidence>
<evidence type="ECO:0000256" key="6">
    <source>
        <dbReference type="ARBA" id="ARBA00022779"/>
    </source>
</evidence>
<evidence type="ECO:0000256" key="5">
    <source>
        <dbReference type="ARBA" id="ARBA00022500"/>
    </source>
</evidence>
<comment type="function">
    <text evidence="10">Plays an important role in bacterial chemotaxis signal transduction pathway by accelerating the dephosphorylation of phosphorylated CheY (CheY-P).</text>
</comment>
<dbReference type="Gene3D" id="1.10.287.500">
    <property type="entry name" value="Helix hairpin bin"/>
    <property type="match status" value="1"/>
</dbReference>
<evidence type="ECO:0000256" key="3">
    <source>
        <dbReference type="ARBA" id="ARBA00018484"/>
    </source>
</evidence>
<evidence type="ECO:0000313" key="12">
    <source>
        <dbReference type="Proteomes" id="UP001501565"/>
    </source>
</evidence>
<evidence type="ECO:0000256" key="10">
    <source>
        <dbReference type="PIRNR" id="PIRNR002884"/>
    </source>
</evidence>
<keyword evidence="4 10" id="KW-0963">Cytoplasm</keyword>
<evidence type="ECO:0000256" key="4">
    <source>
        <dbReference type="ARBA" id="ARBA00022490"/>
    </source>
</evidence>
<comment type="caution">
    <text evidence="11">The sequence shown here is derived from an EMBL/GenBank/DDBJ whole genome shotgun (WGS) entry which is preliminary data.</text>
</comment>
<name>A0ABP7M8Q1_9GAMM</name>
<comment type="subunit">
    <text evidence="10">Homodimer.</text>
</comment>
<dbReference type="SUPFAM" id="SSF75708">
    <property type="entry name" value="Chemotaxis phosphatase CheZ"/>
    <property type="match status" value="1"/>
</dbReference>
<protein>
    <recommendedName>
        <fullName evidence="3 10">Protein phosphatase CheZ</fullName>
        <ecNumber evidence="10">3.1.3.-</ecNumber>
    </recommendedName>
    <alternativeName>
        <fullName evidence="9 10">Chemotaxis protein CheZ</fullName>
    </alternativeName>
</protein>
<dbReference type="PANTHER" id="PTHR43693:SF1">
    <property type="entry name" value="PROTEIN PHOSPHATASE CHEZ"/>
    <property type="match status" value="1"/>
</dbReference>
<dbReference type="EC" id="3.1.3.-" evidence="10"/>
<dbReference type="InterPro" id="IPR007439">
    <property type="entry name" value="Chemotax_Pase_CheZ"/>
</dbReference>
<comment type="subcellular location">
    <subcellularLocation>
        <location evidence="1 10">Cytoplasm</location>
    </subcellularLocation>
</comment>
<gene>
    <name evidence="11" type="ORF">GCM10022277_06340</name>
</gene>
<dbReference type="InterPro" id="IPR050992">
    <property type="entry name" value="CheZ_family_phosphatases"/>
</dbReference>
<evidence type="ECO:0000256" key="7">
    <source>
        <dbReference type="ARBA" id="ARBA00022801"/>
    </source>
</evidence>
<keyword evidence="7 10" id="KW-0378">Hydrolase</keyword>
<dbReference type="PIRSF" id="PIRSF002884">
    <property type="entry name" value="CheZ"/>
    <property type="match status" value="1"/>
</dbReference>
<keyword evidence="5 10" id="KW-0145">Chemotaxis</keyword>
<evidence type="ECO:0000256" key="8">
    <source>
        <dbReference type="ARBA" id="ARBA00022912"/>
    </source>
</evidence>
<comment type="similarity">
    <text evidence="2 10">Belongs to the CheZ family.</text>
</comment>
<dbReference type="RefSeq" id="WP_344795412.1">
    <property type="nucleotide sequence ID" value="NZ_BAABBN010000004.1"/>
</dbReference>